<sequence length="165" mass="17822">MQTTLFKKTELGTQALKTRDPLLPQRLRTAFILFDGHKTVAQVAALLPATGPGSLSAEDVQGLIQSGLLDSADALPLAVAPLRDRATSPHSSLSPAEQSRRYTSAYYLADELVVKLGLRGLRLLRALEKTTGYNDLVALLPRLREAIAASDMEPLEELLFEPTGG</sequence>
<dbReference type="KEGG" id="drg:H9K76_13765"/>
<keyword evidence="2" id="KW-1185">Reference proteome</keyword>
<accession>A0A7G9RJC1</accession>
<evidence type="ECO:0000313" key="1">
    <source>
        <dbReference type="EMBL" id="QNN55696.1"/>
    </source>
</evidence>
<dbReference type="Proteomes" id="UP000515811">
    <property type="component" value="Chromosome"/>
</dbReference>
<name>A0A7G9RJC1_9BURK</name>
<reference evidence="1 2" key="1">
    <citation type="submission" date="2020-08" db="EMBL/GenBank/DDBJ databases">
        <title>Genome sequence of Diaphorobacter ruginosibacter DSM 27467T.</title>
        <authorList>
            <person name="Hyun D.-W."/>
            <person name="Bae J.-W."/>
        </authorList>
    </citation>
    <scope>NUCLEOTIDE SEQUENCE [LARGE SCALE GENOMIC DNA]</scope>
    <source>
        <strain evidence="1 2">DSM 27467</strain>
    </source>
</reference>
<gene>
    <name evidence="1" type="ORF">H9K76_13765</name>
</gene>
<proteinExistence type="predicted"/>
<dbReference type="EMBL" id="CP060714">
    <property type="protein sequence ID" value="QNN55696.1"/>
    <property type="molecule type" value="Genomic_DNA"/>
</dbReference>
<dbReference type="RefSeq" id="WP_187595969.1">
    <property type="nucleotide sequence ID" value="NZ_CP060714.1"/>
</dbReference>
<organism evidence="1 2">
    <name type="scientific">Diaphorobacter ruginosibacter</name>
    <dbReference type="NCBI Taxonomy" id="1715720"/>
    <lineage>
        <taxon>Bacteria</taxon>
        <taxon>Pseudomonadati</taxon>
        <taxon>Pseudomonadota</taxon>
        <taxon>Betaproteobacteria</taxon>
        <taxon>Burkholderiales</taxon>
        <taxon>Comamonadaceae</taxon>
        <taxon>Diaphorobacter</taxon>
    </lineage>
</organism>
<protein>
    <submittedName>
        <fullName evidence="1">Uncharacterized protein</fullName>
    </submittedName>
</protein>
<evidence type="ECO:0000313" key="2">
    <source>
        <dbReference type="Proteomes" id="UP000515811"/>
    </source>
</evidence>
<dbReference type="AlphaFoldDB" id="A0A7G9RJC1"/>